<keyword evidence="2" id="KW-1185">Reference proteome</keyword>
<comment type="caution">
    <text evidence="1">The sequence shown here is derived from an EMBL/GenBank/DDBJ whole genome shotgun (WGS) entry which is preliminary data.</text>
</comment>
<dbReference type="Proteomes" id="UP001281147">
    <property type="component" value="Unassembled WGS sequence"/>
</dbReference>
<evidence type="ECO:0000313" key="2">
    <source>
        <dbReference type="Proteomes" id="UP001281147"/>
    </source>
</evidence>
<protein>
    <submittedName>
        <fullName evidence="1">Uncharacterized protein</fullName>
    </submittedName>
</protein>
<reference evidence="1" key="1">
    <citation type="submission" date="2023-07" db="EMBL/GenBank/DDBJ databases">
        <title>Black Yeasts Isolated from many extreme environments.</title>
        <authorList>
            <person name="Coleine C."/>
            <person name="Stajich J.E."/>
            <person name="Selbmann L."/>
        </authorList>
    </citation>
    <scope>NUCLEOTIDE SEQUENCE</scope>
    <source>
        <strain evidence="1">CCFEE 5714</strain>
    </source>
</reference>
<dbReference type="EMBL" id="JAUTXU010000146">
    <property type="protein sequence ID" value="KAK3703888.1"/>
    <property type="molecule type" value="Genomic_DNA"/>
</dbReference>
<sequence length="704" mass="78014">MHLNEADSELLKKWIIKKLEDISDADSDVLADYVLALAKTDDPESVAKTNCIENLRDFLLDNAEPFVNELFQAIATKSFDPSRPPLKPAAPVYQPPKRASAELPRLPNESRKRSYHDWDREDGSNTNGRIQSFQGNDRPVKQLKRGGRGYDQRGGWQSQRPMQQHSLSSQHMPQLPSPPPGMPPIDPNNPMAAFLAMQQAMGFFPGMANGGSPQNGSAFAPPITGQRCRDYDTKGFCAAGASCPYEHGNDPFVIPGQEYDPTNAGLFNITPSRVGQVDVSQGERGRGRGRARGRGGGTFRGGGKRSDFSHIGPNRDSSVTSIVVEQIPEDKCNEQAVRDFFAEFGEIEEVTLQQDRRLAIVKYDSHGAARAAYESPKVVFDNRFVKVYWYKPEKHADLSDGTTQFVATGTKPQDVEMGDDDDDQLDLAEATKRQEEAQRKHDESKKQREEAAKQKRDVEAKLKEMEAERKKMAELLAKKTGKAASPTIKVESESGTEENEQTKALKAHLAQLEAEAKSMGLDPDDGTTNGFNGYSAYRGRGGYRGRARGRGRGHFPGYRGGWAGAGSKGGAVMRLDNRLKTVAVTFLEGSFNTHDEALRQFLLFNSLDSAKITKHSERDDTALISFSQRFEGENFMAAARNSELLHIGKVELSWYKPDDNAHTTNGHVDPETKVVIAETSDQPSSDVREAEDENVEDEDLDRWT</sequence>
<organism evidence="1 2">
    <name type="scientific">Vermiconidia calcicola</name>
    <dbReference type="NCBI Taxonomy" id="1690605"/>
    <lineage>
        <taxon>Eukaryota</taxon>
        <taxon>Fungi</taxon>
        <taxon>Dikarya</taxon>
        <taxon>Ascomycota</taxon>
        <taxon>Pezizomycotina</taxon>
        <taxon>Dothideomycetes</taxon>
        <taxon>Dothideomycetidae</taxon>
        <taxon>Mycosphaerellales</taxon>
        <taxon>Extremaceae</taxon>
        <taxon>Vermiconidia</taxon>
    </lineage>
</organism>
<gene>
    <name evidence="1" type="ORF">LTR37_014211</name>
</gene>
<accession>A0ACC3MV09</accession>
<proteinExistence type="predicted"/>
<evidence type="ECO:0000313" key="1">
    <source>
        <dbReference type="EMBL" id="KAK3703888.1"/>
    </source>
</evidence>
<name>A0ACC3MV09_9PEZI</name>